<protein>
    <recommendedName>
        <fullName evidence="4">Lipocalin-like protein</fullName>
    </recommendedName>
</protein>
<dbReference type="AlphaFoldDB" id="A0A2T0M878"/>
<feature type="signal peptide" evidence="1">
    <location>
        <begin position="1"/>
        <end position="25"/>
    </location>
</feature>
<proteinExistence type="predicted"/>
<accession>A0A2T0M878</accession>
<dbReference type="RefSeq" id="WP_106147461.1">
    <property type="nucleotide sequence ID" value="NZ_PVYX01000002.1"/>
</dbReference>
<organism evidence="2 3">
    <name type="scientific">Flagellimonas meridianipacifica</name>
    <dbReference type="NCBI Taxonomy" id="1080225"/>
    <lineage>
        <taxon>Bacteria</taxon>
        <taxon>Pseudomonadati</taxon>
        <taxon>Bacteroidota</taxon>
        <taxon>Flavobacteriia</taxon>
        <taxon>Flavobacteriales</taxon>
        <taxon>Flavobacteriaceae</taxon>
        <taxon>Flagellimonas</taxon>
    </lineage>
</organism>
<dbReference type="PROSITE" id="PS51257">
    <property type="entry name" value="PROKAR_LIPOPROTEIN"/>
    <property type="match status" value="1"/>
</dbReference>
<sequence>MKNLFNKLVLTNLLFIALLFTSCQEEFEEVGGDTQETIAANSNTAVLIENTATNDGSFDNIVDGASCLAIKFPYTVEVNGIQITIDSREDLHIIEEIFDEIDTDDDILDIIFPITITLGDFSELVIEDFEQLRELAAQCTEGGDDDDIECIDFVYPITLFTFDINEQQTGEVTVSSDMELRRFFAGLEDDELVSIQFPLTLKKFDGTEIVVDSNAELAAALERAKDECDEDDDDDFNDDDFTKERLDHLLVECPWEIREVIRMSMDQTGQYLENTLTFAENGSVTYQSPTGGMVTGEWSTRVTDNGIALNLEFEQLTDFTLEWIVYEIGDHKIKLYSDDGNKIVLRQHCPDDGNGDDGNGGNGIISVETLTNALLECDWIIKKVTNQGEEIERLLGYEFIFVEDGTLTIGNGITSFSGNWEIVSNDDNVRTLKINIGDEAAVSFDWPLTEIDGPSIVGTTRLVFKDENADYKMVLEKVCNDNADDNDVAEIRNIALGGGWNVASYVKDGMDMTADFNDMDFNFSNMHQLEVSVNDVPIAVGLWRVLRDTDEELKFFINLEENATLAELTDAWYIVSVESNRIELAYEDEEATETLVFEKP</sequence>
<name>A0A2T0M878_9FLAO</name>
<dbReference type="OrthoDB" id="832379at2"/>
<dbReference type="EMBL" id="PVYX01000002">
    <property type="protein sequence ID" value="PRX53746.1"/>
    <property type="molecule type" value="Genomic_DNA"/>
</dbReference>
<evidence type="ECO:0000313" key="2">
    <source>
        <dbReference type="EMBL" id="PRX53746.1"/>
    </source>
</evidence>
<gene>
    <name evidence="2" type="ORF">CLV81_2133</name>
</gene>
<keyword evidence="3" id="KW-1185">Reference proteome</keyword>
<dbReference type="Proteomes" id="UP000237640">
    <property type="component" value="Unassembled WGS sequence"/>
</dbReference>
<evidence type="ECO:0008006" key="4">
    <source>
        <dbReference type="Google" id="ProtNLM"/>
    </source>
</evidence>
<feature type="chain" id="PRO_5015448733" description="Lipocalin-like protein" evidence="1">
    <location>
        <begin position="26"/>
        <end position="600"/>
    </location>
</feature>
<keyword evidence="1" id="KW-0732">Signal</keyword>
<comment type="caution">
    <text evidence="2">The sequence shown here is derived from an EMBL/GenBank/DDBJ whole genome shotgun (WGS) entry which is preliminary data.</text>
</comment>
<evidence type="ECO:0000313" key="3">
    <source>
        <dbReference type="Proteomes" id="UP000237640"/>
    </source>
</evidence>
<reference evidence="2 3" key="1">
    <citation type="submission" date="2018-03" db="EMBL/GenBank/DDBJ databases">
        <title>Genomic Encyclopedia of Archaeal and Bacterial Type Strains, Phase II (KMG-II): from individual species to whole genera.</title>
        <authorList>
            <person name="Goeker M."/>
        </authorList>
    </citation>
    <scope>NUCLEOTIDE SEQUENCE [LARGE SCALE GENOMIC DNA]</scope>
    <source>
        <strain evidence="2 3">DSM 25027</strain>
    </source>
</reference>
<evidence type="ECO:0000256" key="1">
    <source>
        <dbReference type="SAM" id="SignalP"/>
    </source>
</evidence>